<dbReference type="PANTHER" id="PTHR43884">
    <property type="entry name" value="ACYL-COA DEHYDROGENASE"/>
    <property type="match status" value="1"/>
</dbReference>
<proteinExistence type="inferred from homology"/>
<keyword evidence="5 7" id="KW-0560">Oxidoreductase</keyword>
<dbReference type="SUPFAM" id="SSF47203">
    <property type="entry name" value="Acyl-CoA dehydrogenase C-terminal domain-like"/>
    <property type="match status" value="1"/>
</dbReference>
<protein>
    <submittedName>
        <fullName evidence="7">Acyl-CoA dehydrogenase</fullName>
        <ecNumber evidence="7">1.3.8.7</ecNumber>
    </submittedName>
</protein>
<feature type="domain" description="Acyl-CoA dehydrogenase/oxidase C-terminal" evidence="6">
    <location>
        <begin position="219"/>
        <end position="350"/>
    </location>
</feature>
<keyword evidence="8" id="KW-1185">Reference proteome</keyword>
<keyword evidence="4" id="KW-0274">FAD</keyword>
<keyword evidence="3" id="KW-0285">Flavoprotein</keyword>
<dbReference type="EC" id="1.3.8.7" evidence="7"/>
<dbReference type="InterPro" id="IPR037069">
    <property type="entry name" value="AcylCoA_DH/ox_N_sf"/>
</dbReference>
<evidence type="ECO:0000313" key="7">
    <source>
        <dbReference type="EMBL" id="MET3867029.1"/>
    </source>
</evidence>
<dbReference type="Proteomes" id="UP001549119">
    <property type="component" value="Unassembled WGS sequence"/>
</dbReference>
<dbReference type="GO" id="GO:0070991">
    <property type="term" value="F:medium-chain fatty acyl-CoA dehydrogenase activity"/>
    <property type="evidence" value="ECO:0007669"/>
    <property type="project" value="UniProtKB-EC"/>
</dbReference>
<comment type="cofactor">
    <cofactor evidence="1">
        <name>FAD</name>
        <dbReference type="ChEBI" id="CHEBI:57692"/>
    </cofactor>
</comment>
<evidence type="ECO:0000256" key="1">
    <source>
        <dbReference type="ARBA" id="ARBA00001974"/>
    </source>
</evidence>
<dbReference type="InterPro" id="IPR036250">
    <property type="entry name" value="AcylCo_DH-like_C"/>
</dbReference>
<dbReference type="RefSeq" id="WP_070999907.1">
    <property type="nucleotide sequence ID" value="NZ_JBEPNV010000001.1"/>
</dbReference>
<evidence type="ECO:0000256" key="2">
    <source>
        <dbReference type="ARBA" id="ARBA00009347"/>
    </source>
</evidence>
<dbReference type="Pfam" id="PF00441">
    <property type="entry name" value="Acyl-CoA_dh_1"/>
    <property type="match status" value="1"/>
</dbReference>
<evidence type="ECO:0000256" key="4">
    <source>
        <dbReference type="ARBA" id="ARBA00022827"/>
    </source>
</evidence>
<evidence type="ECO:0000259" key="6">
    <source>
        <dbReference type="Pfam" id="PF00441"/>
    </source>
</evidence>
<dbReference type="InterPro" id="IPR009075">
    <property type="entry name" value="AcylCo_DH/oxidase_C"/>
</dbReference>
<dbReference type="Gene3D" id="1.10.540.10">
    <property type="entry name" value="Acyl-CoA dehydrogenase/oxidase, N-terminal domain"/>
    <property type="match status" value="1"/>
</dbReference>
<evidence type="ECO:0000256" key="5">
    <source>
        <dbReference type="ARBA" id="ARBA00023002"/>
    </source>
</evidence>
<evidence type="ECO:0000313" key="8">
    <source>
        <dbReference type="Proteomes" id="UP001549119"/>
    </source>
</evidence>
<organism evidence="7 8">
    <name type="scientific">Methylobacterium radiotolerans</name>
    <dbReference type="NCBI Taxonomy" id="31998"/>
    <lineage>
        <taxon>Bacteria</taxon>
        <taxon>Pseudomonadati</taxon>
        <taxon>Pseudomonadota</taxon>
        <taxon>Alphaproteobacteria</taxon>
        <taxon>Hyphomicrobiales</taxon>
        <taxon>Methylobacteriaceae</taxon>
        <taxon>Methylobacterium</taxon>
    </lineage>
</organism>
<comment type="caution">
    <text evidence="7">The sequence shown here is derived from an EMBL/GenBank/DDBJ whole genome shotgun (WGS) entry which is preliminary data.</text>
</comment>
<dbReference type="InterPro" id="IPR009100">
    <property type="entry name" value="AcylCoA_DH/oxidase_NM_dom_sf"/>
</dbReference>
<sequence>MDHAVEAGDMVDGIVLDQVERLLAQHLTPALLAACDGAVDATAWPADLWTALAESGLPLALVPEAEDGIGLAATTAARLIRRCGWAALPLPLPETVVGAALWSAAGGDANADALSLVPGGPVRIAPHTDGFVLDGRVAQVPWGGSVASLLLDAVDATGEPHLVRIAAPGTIRDTHHNLAGEPRDTLDLTGCTVSTDEVRAAPGWATGAGVPAVEAVGAWVRAQQMVGALESCLGSALDHAQERQQFGRPLAKFQAIQHMLAEAAGHVAAASAAADLAAACWGDPRFVLATAIAKARCGEAAGHVAAIGHQIHGAMGFTQEHPLHRATRRLWSWRDEFGSDALWQERIGRAVCACGGAALWPMLVRLRGGAG</sequence>
<dbReference type="Gene3D" id="1.20.140.10">
    <property type="entry name" value="Butyryl-CoA Dehydrogenase, subunit A, domain 3"/>
    <property type="match status" value="1"/>
</dbReference>
<dbReference type="PANTHER" id="PTHR43884:SF20">
    <property type="entry name" value="ACYL-COA DEHYDROGENASE FADE28"/>
    <property type="match status" value="1"/>
</dbReference>
<reference evidence="7 8" key="1">
    <citation type="submission" date="2024-06" db="EMBL/GenBank/DDBJ databases">
        <title>Genomics of switchgrass bacterial isolates.</title>
        <authorList>
            <person name="Shade A."/>
        </authorList>
    </citation>
    <scope>NUCLEOTIDE SEQUENCE [LARGE SCALE GENOMIC DNA]</scope>
    <source>
        <strain evidence="7 8">PvP084</strain>
    </source>
</reference>
<dbReference type="SUPFAM" id="SSF56645">
    <property type="entry name" value="Acyl-CoA dehydrogenase NM domain-like"/>
    <property type="match status" value="1"/>
</dbReference>
<accession>A0ABV2NKJ5</accession>
<comment type="similarity">
    <text evidence="2">Belongs to the acyl-CoA dehydrogenase family.</text>
</comment>
<evidence type="ECO:0000256" key="3">
    <source>
        <dbReference type="ARBA" id="ARBA00022630"/>
    </source>
</evidence>
<dbReference type="EMBL" id="JBEPNW010000002">
    <property type="protein sequence ID" value="MET3867029.1"/>
    <property type="molecule type" value="Genomic_DNA"/>
</dbReference>
<gene>
    <name evidence="7" type="ORF">ABIC20_004338</name>
</gene>
<name>A0ABV2NKJ5_9HYPH</name>